<accession>A0A654M8I4</accession>
<keyword evidence="2" id="KW-1133">Transmembrane helix</keyword>
<evidence type="ECO:0000313" key="4">
    <source>
        <dbReference type="Proteomes" id="UP000058925"/>
    </source>
</evidence>
<organism evidence="3 4">
    <name type="scientific">Candidatus Nitrosocosmicus oleophilus</name>
    <dbReference type="NCBI Taxonomy" id="1353260"/>
    <lineage>
        <taxon>Archaea</taxon>
        <taxon>Nitrososphaerota</taxon>
        <taxon>Nitrososphaeria</taxon>
        <taxon>Nitrososphaerales</taxon>
        <taxon>Nitrososphaeraceae</taxon>
        <taxon>Candidatus Nitrosocosmicus</taxon>
    </lineage>
</organism>
<feature type="transmembrane region" description="Helical" evidence="2">
    <location>
        <begin position="6"/>
        <end position="24"/>
    </location>
</feature>
<dbReference type="Proteomes" id="UP000058925">
    <property type="component" value="Chromosome"/>
</dbReference>
<evidence type="ECO:0000256" key="2">
    <source>
        <dbReference type="SAM" id="Phobius"/>
    </source>
</evidence>
<proteinExistence type="predicted"/>
<keyword evidence="2" id="KW-0472">Membrane</keyword>
<dbReference type="AlphaFoldDB" id="A0A654M8I4"/>
<dbReference type="KEGG" id="taa:NMY3_01599"/>
<feature type="compositionally biased region" description="Low complexity" evidence="1">
    <location>
        <begin position="65"/>
        <end position="74"/>
    </location>
</feature>
<keyword evidence="2" id="KW-0812">Transmembrane</keyword>
<dbReference type="EMBL" id="CP012850">
    <property type="protein sequence ID" value="ALI35802.1"/>
    <property type="molecule type" value="Genomic_DNA"/>
</dbReference>
<sequence>MSNNRFAYVLYLMPLFVTTVLLILPIQTQAQTTSAEGSCFPVEPGAVTEMCTEGPESGYQETNATSIKKGTTSTSGVSCFPVEPGAVTEMCTEGPESGYQETNST</sequence>
<reference evidence="4" key="1">
    <citation type="submission" date="2015-10" db="EMBL/GenBank/DDBJ databases">
        <title>Niche specialization of a soil ammonia-oxidizing archaeon, Candidatus Nitrosocosmicus oleophilus.</title>
        <authorList>
            <person name="Jung M.-Y."/>
            <person name="Rhee S.-K."/>
        </authorList>
    </citation>
    <scope>NUCLEOTIDE SEQUENCE [LARGE SCALE GENOMIC DNA]</scope>
    <source>
        <strain evidence="4">MY3</strain>
    </source>
</reference>
<gene>
    <name evidence="3" type="ORF">NMY3_01599</name>
</gene>
<evidence type="ECO:0000256" key="1">
    <source>
        <dbReference type="SAM" id="MobiDB-lite"/>
    </source>
</evidence>
<evidence type="ECO:0000313" key="3">
    <source>
        <dbReference type="EMBL" id="ALI35802.1"/>
    </source>
</evidence>
<keyword evidence="4" id="KW-1185">Reference proteome</keyword>
<feature type="region of interest" description="Disordered" evidence="1">
    <location>
        <begin position="53"/>
        <end position="74"/>
    </location>
</feature>
<protein>
    <submittedName>
        <fullName evidence="3">Uncharacterized protein</fullName>
    </submittedName>
</protein>
<dbReference type="RefSeq" id="WP_196818196.1">
    <property type="nucleotide sequence ID" value="NZ_CP012850.1"/>
</dbReference>
<name>A0A654M8I4_9ARCH</name>
<dbReference type="GeneID" id="60421632"/>